<dbReference type="GO" id="GO:0004553">
    <property type="term" value="F:hydrolase activity, hydrolyzing O-glycosyl compounds"/>
    <property type="evidence" value="ECO:0007669"/>
    <property type="project" value="InterPro"/>
</dbReference>
<dbReference type="GO" id="GO:0042597">
    <property type="term" value="C:periplasmic space"/>
    <property type="evidence" value="ECO:0007669"/>
    <property type="project" value="InterPro"/>
</dbReference>
<keyword evidence="4" id="KW-0456">Lyase</keyword>
<dbReference type="PRINTS" id="PR00132">
    <property type="entry name" value="GLHYDRLASE2"/>
</dbReference>
<dbReference type="InterPro" id="IPR017853">
    <property type="entry name" value="GH"/>
</dbReference>
<keyword evidence="3" id="KW-0378">Hydrolase</keyword>
<dbReference type="InterPro" id="IPR036156">
    <property type="entry name" value="Beta-gal/glucu_dom_sf"/>
</dbReference>
<dbReference type="Gene3D" id="1.50.10.100">
    <property type="entry name" value="Chondroitin AC/alginate lyase"/>
    <property type="match status" value="1"/>
</dbReference>
<dbReference type="Gene3D" id="3.20.20.80">
    <property type="entry name" value="Glycosidases"/>
    <property type="match status" value="1"/>
</dbReference>
<dbReference type="Pfam" id="PF02837">
    <property type="entry name" value="Glyco_hydro_2_N"/>
    <property type="match status" value="1"/>
</dbReference>
<dbReference type="InterPro" id="IPR006103">
    <property type="entry name" value="Glyco_hydro_2_cat"/>
</dbReference>
<feature type="chain" id="PRO_5011726107" evidence="6">
    <location>
        <begin position="23"/>
        <end position="1193"/>
    </location>
</feature>
<dbReference type="GO" id="GO:0005975">
    <property type="term" value="P:carbohydrate metabolic process"/>
    <property type="evidence" value="ECO:0007669"/>
    <property type="project" value="InterPro"/>
</dbReference>
<dbReference type="PANTHER" id="PTHR42732">
    <property type="entry name" value="BETA-GALACTOSIDASE"/>
    <property type="match status" value="1"/>
</dbReference>
<feature type="domain" description="Glycoside hydrolase family 2 catalytic" evidence="8">
    <location>
        <begin position="311"/>
        <end position="487"/>
    </location>
</feature>
<dbReference type="AlphaFoldDB" id="A0A1H7SRN7"/>
<evidence type="ECO:0000259" key="10">
    <source>
        <dbReference type="Pfam" id="PF05426"/>
    </source>
</evidence>
<dbReference type="EMBL" id="FNZR01000009">
    <property type="protein sequence ID" value="SEL74187.1"/>
    <property type="molecule type" value="Genomic_DNA"/>
</dbReference>
<dbReference type="SUPFAM" id="SSF49785">
    <property type="entry name" value="Galactose-binding domain-like"/>
    <property type="match status" value="1"/>
</dbReference>
<dbReference type="InterPro" id="IPR006101">
    <property type="entry name" value="Glyco_hydro_2"/>
</dbReference>
<feature type="domain" description="DUF4982" evidence="11">
    <location>
        <begin position="649"/>
        <end position="711"/>
    </location>
</feature>
<gene>
    <name evidence="12" type="ORF">SAMN05421740_10996</name>
</gene>
<dbReference type="SUPFAM" id="SSF48230">
    <property type="entry name" value="Chondroitin AC/alginate lyase"/>
    <property type="match status" value="1"/>
</dbReference>
<dbReference type="Pfam" id="PF16355">
    <property type="entry name" value="DUF4982"/>
    <property type="match status" value="1"/>
</dbReference>
<dbReference type="Proteomes" id="UP000198916">
    <property type="component" value="Unassembled WGS sequence"/>
</dbReference>
<keyword evidence="13" id="KW-1185">Reference proteome</keyword>
<accession>A0A1H7SRN7</accession>
<feature type="domain" description="Glycosyl hydrolases family 2 sugar binding" evidence="9">
    <location>
        <begin position="57"/>
        <end position="196"/>
    </location>
</feature>
<comment type="similarity">
    <text evidence="1">Belongs to the glycosyl hydrolase 2 family.</text>
</comment>
<evidence type="ECO:0000259" key="8">
    <source>
        <dbReference type="Pfam" id="PF02836"/>
    </source>
</evidence>
<dbReference type="Gene3D" id="2.60.120.260">
    <property type="entry name" value="Galactose-binding domain-like"/>
    <property type="match status" value="1"/>
</dbReference>
<evidence type="ECO:0000256" key="5">
    <source>
        <dbReference type="ARBA" id="ARBA00023295"/>
    </source>
</evidence>
<evidence type="ECO:0000259" key="11">
    <source>
        <dbReference type="Pfam" id="PF16355"/>
    </source>
</evidence>
<keyword evidence="5" id="KW-0326">Glycosidase</keyword>
<sequence>MKSARFITVSLLLLCVASISLAQQKHRLNENWEFVRQDLGGTWEAVRPYKPGDPEASPSWTAVTLPHCFNATDAVAPDVNYYQGPGWYRTTLPINNPYENGRVLLHFEGAGQKTEVYIHTQKVAEHVGGYDEWTVDITDAVAAFKTSKAFTEQFNKQVPLVIRCDNSRDLELIPSDLSDFNLYGGIYRYLNLVYVPALSIAQLFASATTEADGTNGQVTLNARLHNPSQVREAAITAQLVDPKGMVVATHQQHLTAFNDQIDLSGFTVKRPAMWSPAQPQLYTVRIVVASGQDTCVHTERIGFRHFEFATKGPFYLNGQRLLLRGTHRHEDHAGVAAAMTEDLIWQEMHMMKEMGVNFIRLGHYQQSRIVLEACDSLGILVWEEIPWCRGGLGGEQYKQQARRMLTNMIEQHYNHPAVIIWGLGNENDWPGDFEVFDQQQIRTFMKELHDLSHRIDPSRKTAIRRCDFCKDIVDVYSPSIWAGWYRGIYTDYKTATEAEFDKVDHFLHVEWGGDSHARRHSENPDNGLSTVMHSTTADERAGDASLFGGPARVSKDGDWSESYICNLVDWHLKEQETMPWLTGTAYWPFKDFSTPIRPENPVPYVNQKGVVERNFNKKESYYIFQSYWTEKPMAHIYGHSWPVRWGEQGEEKMVKVYSNCTEAELFVNGVSHGIRKRDSPDFPAAGLRWMVVFQEGENKLEVVAKKDGITVTDSIIQHYQTAKWDAPSSVRLRTLNVHADTLTIEALLVDKNGVPCLDAVNNIHFSAAGDGYLLADLGTSDGSRKVQAYNGRALIRLKRTGSHVIATAAVEGLETAILPLPTPYSRDTIAATIIHTLREKTLQDAQWALTQQPETVTANIAKRSAGSKHDFYSEGDYWWPDPNNPDGPYIRRDGLTNPDNFVDHRLAMIRFSRIVGALVSAWKLTGDEHYIRHALQHIIAWFIDPRTRMNPSLLYAQAINGHVTGRGIGIIDTIHLIEVAQALRLLEEAGLLDDDILHGTKKWFSDYLFWLSTHPYGIEEMNAKNNHGTCWVMQVAAFARYTQNNVLLRRCAEQYKTVLLSQQMASDGSFPLETERTKPYGYSLFNLDAMTTICHLLSDNGNNLWTYQLDDGRSIEKGIHYMLPYVQDKNRWPYSRDVMYWNEWPVAQPFLFLGALAYGHTELLNTWVALEHRPSEDEVIRNLPLRYPLLWLP</sequence>
<dbReference type="InterPro" id="IPR006102">
    <property type="entry name" value="Ig-like_GH2"/>
</dbReference>
<dbReference type="InterPro" id="IPR008979">
    <property type="entry name" value="Galactose-bd-like_sf"/>
</dbReference>
<evidence type="ECO:0000259" key="9">
    <source>
        <dbReference type="Pfam" id="PF02837"/>
    </source>
</evidence>
<evidence type="ECO:0000313" key="13">
    <source>
        <dbReference type="Proteomes" id="UP000198916"/>
    </source>
</evidence>
<keyword evidence="2 6" id="KW-0732">Signal</keyword>
<name>A0A1H7SRN7_9SPHI</name>
<evidence type="ECO:0000256" key="4">
    <source>
        <dbReference type="ARBA" id="ARBA00023239"/>
    </source>
</evidence>
<dbReference type="Pfam" id="PF02836">
    <property type="entry name" value="Glyco_hydro_2_C"/>
    <property type="match status" value="1"/>
</dbReference>
<dbReference type="InterPro" id="IPR008397">
    <property type="entry name" value="Alginate_lyase_dom"/>
</dbReference>
<evidence type="ECO:0000259" key="7">
    <source>
        <dbReference type="Pfam" id="PF00703"/>
    </source>
</evidence>
<evidence type="ECO:0000256" key="2">
    <source>
        <dbReference type="ARBA" id="ARBA00022729"/>
    </source>
</evidence>
<organism evidence="12 13">
    <name type="scientific">Parapedobacter koreensis</name>
    <dbReference type="NCBI Taxonomy" id="332977"/>
    <lineage>
        <taxon>Bacteria</taxon>
        <taxon>Pseudomonadati</taxon>
        <taxon>Bacteroidota</taxon>
        <taxon>Sphingobacteriia</taxon>
        <taxon>Sphingobacteriales</taxon>
        <taxon>Sphingobacteriaceae</taxon>
        <taxon>Parapedobacter</taxon>
    </lineage>
</organism>
<dbReference type="Gene3D" id="2.60.40.10">
    <property type="entry name" value="Immunoglobulins"/>
    <property type="match status" value="3"/>
</dbReference>
<evidence type="ECO:0000256" key="3">
    <source>
        <dbReference type="ARBA" id="ARBA00022801"/>
    </source>
</evidence>
<dbReference type="InterPro" id="IPR006104">
    <property type="entry name" value="Glyco_hydro_2_N"/>
</dbReference>
<dbReference type="SUPFAM" id="SSF49303">
    <property type="entry name" value="beta-Galactosidase/glucuronidase domain"/>
    <property type="match status" value="1"/>
</dbReference>
<feature type="domain" description="Alginate lyase" evidence="10">
    <location>
        <begin position="857"/>
        <end position="1132"/>
    </location>
</feature>
<reference evidence="13" key="1">
    <citation type="submission" date="2016-10" db="EMBL/GenBank/DDBJ databases">
        <authorList>
            <person name="Varghese N."/>
            <person name="Submissions S."/>
        </authorList>
    </citation>
    <scope>NUCLEOTIDE SEQUENCE [LARGE SCALE GENOMIC DNA]</scope>
    <source>
        <strain evidence="13">Jip14</strain>
    </source>
</reference>
<feature type="domain" description="Glycoside hydrolase family 2 immunoglobulin-like beta-sandwich" evidence="7">
    <location>
        <begin position="200"/>
        <end position="304"/>
    </location>
</feature>
<dbReference type="Pfam" id="PF05426">
    <property type="entry name" value="Alginate_lyase"/>
    <property type="match status" value="1"/>
</dbReference>
<dbReference type="PANTHER" id="PTHR42732:SF1">
    <property type="entry name" value="BETA-MANNOSIDASE"/>
    <property type="match status" value="1"/>
</dbReference>
<dbReference type="Pfam" id="PF00703">
    <property type="entry name" value="Glyco_hydro_2"/>
    <property type="match status" value="1"/>
</dbReference>
<dbReference type="InterPro" id="IPR051913">
    <property type="entry name" value="GH2_Domain-Containing"/>
</dbReference>
<dbReference type="GO" id="GO:0016829">
    <property type="term" value="F:lyase activity"/>
    <property type="evidence" value="ECO:0007669"/>
    <property type="project" value="UniProtKB-KW"/>
</dbReference>
<protein>
    <submittedName>
        <fullName evidence="12">Beta-galactosidase/beta-glucuronidase</fullName>
    </submittedName>
</protein>
<proteinExistence type="inferred from homology"/>
<dbReference type="STRING" id="332977.SAMN05421740_10996"/>
<evidence type="ECO:0000256" key="6">
    <source>
        <dbReference type="SAM" id="SignalP"/>
    </source>
</evidence>
<dbReference type="RefSeq" id="WP_317040495.1">
    <property type="nucleotide sequence ID" value="NZ_FNZR01000009.1"/>
</dbReference>
<dbReference type="SUPFAM" id="SSF51445">
    <property type="entry name" value="(Trans)glycosidases"/>
    <property type="match status" value="1"/>
</dbReference>
<evidence type="ECO:0000313" key="12">
    <source>
        <dbReference type="EMBL" id="SEL74187.1"/>
    </source>
</evidence>
<dbReference type="InterPro" id="IPR032311">
    <property type="entry name" value="DUF4982"/>
</dbReference>
<evidence type="ECO:0000256" key="1">
    <source>
        <dbReference type="ARBA" id="ARBA00007401"/>
    </source>
</evidence>
<dbReference type="InterPro" id="IPR008929">
    <property type="entry name" value="Chondroitin_lyas"/>
</dbReference>
<dbReference type="InterPro" id="IPR013783">
    <property type="entry name" value="Ig-like_fold"/>
</dbReference>
<feature type="signal peptide" evidence="6">
    <location>
        <begin position="1"/>
        <end position="22"/>
    </location>
</feature>